<organism evidence="2 3">
    <name type="scientific">Pieris macdunnoughi</name>
    <dbReference type="NCBI Taxonomy" id="345717"/>
    <lineage>
        <taxon>Eukaryota</taxon>
        <taxon>Metazoa</taxon>
        <taxon>Ecdysozoa</taxon>
        <taxon>Arthropoda</taxon>
        <taxon>Hexapoda</taxon>
        <taxon>Insecta</taxon>
        <taxon>Pterygota</taxon>
        <taxon>Neoptera</taxon>
        <taxon>Endopterygota</taxon>
        <taxon>Lepidoptera</taxon>
        <taxon>Glossata</taxon>
        <taxon>Ditrysia</taxon>
        <taxon>Papilionoidea</taxon>
        <taxon>Pieridae</taxon>
        <taxon>Pierinae</taxon>
        <taxon>Pieris</taxon>
    </lineage>
</organism>
<reference evidence="2" key="1">
    <citation type="submission" date="2021-02" db="EMBL/GenBank/DDBJ databases">
        <authorList>
            <person name="Steward A R."/>
        </authorList>
    </citation>
    <scope>NUCLEOTIDE SEQUENCE</scope>
</reference>
<feature type="region of interest" description="Disordered" evidence="1">
    <location>
        <begin position="50"/>
        <end position="87"/>
    </location>
</feature>
<evidence type="ECO:0000256" key="1">
    <source>
        <dbReference type="SAM" id="MobiDB-lite"/>
    </source>
</evidence>
<dbReference type="AlphaFoldDB" id="A0A821UGR9"/>
<sequence length="87" mass="9372">MRTSDDLIFFAQSGPRRVSLPSAHPCYACAPAFLAVNPVSEDESAAKRLCAPSSTPGFPGNHRLAPGRRPLPFTKPTPTRAPRTQKV</sequence>
<gene>
    <name evidence="2" type="ORF">PMACD_LOCUS10348</name>
</gene>
<dbReference type="EMBL" id="CAJOBZ010000031">
    <property type="protein sequence ID" value="CAF4889724.1"/>
    <property type="molecule type" value="Genomic_DNA"/>
</dbReference>
<comment type="caution">
    <text evidence="2">The sequence shown here is derived from an EMBL/GenBank/DDBJ whole genome shotgun (WGS) entry which is preliminary data.</text>
</comment>
<accession>A0A821UGR9</accession>
<proteinExistence type="predicted"/>
<evidence type="ECO:0000313" key="3">
    <source>
        <dbReference type="Proteomes" id="UP000663880"/>
    </source>
</evidence>
<dbReference type="Proteomes" id="UP000663880">
    <property type="component" value="Unassembled WGS sequence"/>
</dbReference>
<evidence type="ECO:0000313" key="2">
    <source>
        <dbReference type="EMBL" id="CAF4889724.1"/>
    </source>
</evidence>
<protein>
    <submittedName>
        <fullName evidence="2">Uncharacterized protein</fullName>
    </submittedName>
</protein>
<keyword evidence="3" id="KW-1185">Reference proteome</keyword>
<name>A0A821UGR9_9NEOP</name>